<proteinExistence type="predicted"/>
<dbReference type="GO" id="GO:0003723">
    <property type="term" value="F:RNA binding"/>
    <property type="evidence" value="ECO:0007669"/>
    <property type="project" value="InterPro"/>
</dbReference>
<name>E6VVP7_PSEA9</name>
<evidence type="ECO:0000256" key="2">
    <source>
        <dbReference type="ARBA" id="ARBA00022679"/>
    </source>
</evidence>
<dbReference type="eggNOG" id="COG0566">
    <property type="taxonomic scope" value="Bacteria"/>
</dbReference>
<evidence type="ECO:0000313" key="5">
    <source>
        <dbReference type="Proteomes" id="UP000002191"/>
    </source>
</evidence>
<dbReference type="STRING" id="643562.Daes_0222"/>
<dbReference type="GO" id="GO:0005829">
    <property type="term" value="C:cytosol"/>
    <property type="evidence" value="ECO:0007669"/>
    <property type="project" value="TreeGrafter"/>
</dbReference>
<dbReference type="Gene3D" id="3.30.1330.30">
    <property type="match status" value="1"/>
</dbReference>
<reference evidence="5" key="1">
    <citation type="submission" date="2010-12" db="EMBL/GenBank/DDBJ databases">
        <title>Complete sequence of Desulfovibrio aespoeensis Aspo-2.</title>
        <authorList>
            <consortium name="US DOE Joint Genome Institute"/>
            <person name="Lucas S."/>
            <person name="Copeland A."/>
            <person name="Lapidus A."/>
            <person name="Cheng J.-F."/>
            <person name="Goodwin L."/>
            <person name="Pitluck S."/>
            <person name="Chertkov O."/>
            <person name="Misra M."/>
            <person name="Detter J.C."/>
            <person name="Han C."/>
            <person name="Tapia R."/>
            <person name="Land M."/>
            <person name="Hauser L."/>
            <person name="Kyrpides N."/>
            <person name="Ivanova N."/>
            <person name="Ovchinnikova G."/>
            <person name="Pedersen K."/>
            <person name="Jagevall S."/>
            <person name="Hazen T."/>
            <person name="Woyke T."/>
        </authorList>
    </citation>
    <scope>NUCLEOTIDE SEQUENCE [LARGE SCALE GENOMIC DNA]</scope>
    <source>
        <strain evidence="5">ATCC 700646 / DSM 10631 / Aspo-2</strain>
    </source>
</reference>
<dbReference type="KEGG" id="das:Daes_0222"/>
<keyword evidence="1 4" id="KW-0489">Methyltransferase</keyword>
<dbReference type="GO" id="GO:0008173">
    <property type="term" value="F:RNA methyltransferase activity"/>
    <property type="evidence" value="ECO:0007669"/>
    <property type="project" value="InterPro"/>
</dbReference>
<dbReference type="InterPro" id="IPR029026">
    <property type="entry name" value="tRNA_m1G_MTases_N"/>
</dbReference>
<gene>
    <name evidence="4" type="ordered locus">Daes_0222</name>
</gene>
<dbReference type="PANTHER" id="PTHR46429">
    <property type="entry name" value="23S RRNA (GUANOSINE-2'-O-)-METHYLTRANSFERASE RLMB"/>
    <property type="match status" value="1"/>
</dbReference>
<dbReference type="InterPro" id="IPR029064">
    <property type="entry name" value="Ribosomal_eL30-like_sf"/>
</dbReference>
<dbReference type="Proteomes" id="UP000002191">
    <property type="component" value="Chromosome"/>
</dbReference>
<dbReference type="InterPro" id="IPR029028">
    <property type="entry name" value="Alpha/beta_knot_MTases"/>
</dbReference>
<sequence>MQFFVTPQPTGSMMQNSDQDKKDGKIYVVGNKPVRELLLDDPARVDFVAFRVGRHDKGVEEILELCRVAKVPYRSVSAKDLDFMYRGNHQGVAARCAALSYVPLLTMLETAPDAPLPLIIALDQVQDTGNVGVLARTLYALGGAGLIVCQHQGAYLGAGAVRSSAGALNKLPVAKAGNLAAALKDCANYDYTLYYAQTGEGSLNAYEAELKTPAVLVLGNEEKGVRPGVAKLCHHSLSIPFRREFDSLNVAQAGAVLVSEFSRRMG</sequence>
<keyword evidence="2 4" id="KW-0808">Transferase</keyword>
<dbReference type="SMART" id="SM00967">
    <property type="entry name" value="SpoU_sub_bind"/>
    <property type="match status" value="1"/>
</dbReference>
<dbReference type="AlphaFoldDB" id="E6VVP7"/>
<accession>E6VVP7</accession>
<feature type="domain" description="RNA 2-O ribose methyltransferase substrate binding" evidence="3">
    <location>
        <begin position="27"/>
        <end position="102"/>
    </location>
</feature>
<evidence type="ECO:0000256" key="1">
    <source>
        <dbReference type="ARBA" id="ARBA00022603"/>
    </source>
</evidence>
<dbReference type="SUPFAM" id="SSF75217">
    <property type="entry name" value="alpha/beta knot"/>
    <property type="match status" value="1"/>
</dbReference>
<evidence type="ECO:0000313" key="4">
    <source>
        <dbReference type="EMBL" id="ADU61249.1"/>
    </source>
</evidence>
<dbReference type="InterPro" id="IPR004441">
    <property type="entry name" value="rRNA_MeTrfase_TrmH"/>
</dbReference>
<dbReference type="CDD" id="cd18103">
    <property type="entry name" value="SpoU-like_RlmB"/>
    <property type="match status" value="1"/>
</dbReference>
<dbReference type="GO" id="GO:0006396">
    <property type="term" value="P:RNA processing"/>
    <property type="evidence" value="ECO:0007669"/>
    <property type="project" value="InterPro"/>
</dbReference>
<dbReference type="GO" id="GO:0032259">
    <property type="term" value="P:methylation"/>
    <property type="evidence" value="ECO:0007669"/>
    <property type="project" value="UniProtKB-KW"/>
</dbReference>
<dbReference type="PANTHER" id="PTHR46429:SF1">
    <property type="entry name" value="23S RRNA (GUANOSINE-2'-O-)-METHYLTRANSFERASE RLMB"/>
    <property type="match status" value="1"/>
</dbReference>
<evidence type="ECO:0000259" key="3">
    <source>
        <dbReference type="SMART" id="SM00967"/>
    </source>
</evidence>
<dbReference type="InterPro" id="IPR013123">
    <property type="entry name" value="SpoU_subst-bd"/>
</dbReference>
<dbReference type="Pfam" id="PF00588">
    <property type="entry name" value="SpoU_methylase"/>
    <property type="match status" value="1"/>
</dbReference>
<dbReference type="Pfam" id="PF08032">
    <property type="entry name" value="SpoU_sub_bind"/>
    <property type="match status" value="1"/>
</dbReference>
<dbReference type="InterPro" id="IPR001537">
    <property type="entry name" value="SpoU_MeTrfase"/>
</dbReference>
<reference evidence="4 5" key="2">
    <citation type="journal article" date="2014" name="Genome Announc.">
        <title>Complete Genome Sequence of the Subsurface, Mesophilic Sulfate-Reducing Bacterium Desulfovibrio aespoeensis Aspo-2.</title>
        <authorList>
            <person name="Pedersen K."/>
            <person name="Bengtsson A."/>
            <person name="Edlund J."/>
            <person name="Rabe L."/>
            <person name="Hazen T."/>
            <person name="Chakraborty R."/>
            <person name="Goodwin L."/>
            <person name="Shapiro N."/>
        </authorList>
    </citation>
    <scope>NUCLEOTIDE SEQUENCE [LARGE SCALE GENOMIC DNA]</scope>
    <source>
        <strain evidence="5">ATCC 700646 / DSM 10631 / Aspo-2</strain>
    </source>
</reference>
<organism evidence="4 5">
    <name type="scientific">Pseudodesulfovibrio aespoeensis (strain ATCC 700646 / DSM 10631 / Aspo-2)</name>
    <name type="common">Desulfovibrio aespoeensis</name>
    <dbReference type="NCBI Taxonomy" id="643562"/>
    <lineage>
        <taxon>Bacteria</taxon>
        <taxon>Pseudomonadati</taxon>
        <taxon>Thermodesulfobacteriota</taxon>
        <taxon>Desulfovibrionia</taxon>
        <taxon>Desulfovibrionales</taxon>
        <taxon>Desulfovibrionaceae</taxon>
    </lineage>
</organism>
<dbReference type="Gene3D" id="3.40.1280.10">
    <property type="match status" value="1"/>
</dbReference>
<dbReference type="EMBL" id="CP002431">
    <property type="protein sequence ID" value="ADU61249.1"/>
    <property type="molecule type" value="Genomic_DNA"/>
</dbReference>
<keyword evidence="5" id="KW-1185">Reference proteome</keyword>
<dbReference type="SUPFAM" id="SSF55315">
    <property type="entry name" value="L30e-like"/>
    <property type="match status" value="1"/>
</dbReference>
<dbReference type="HOGENOM" id="CLU_021322_0_1_7"/>
<protein>
    <submittedName>
        <fullName evidence="4">RNA methyltransferase, TrmH family, group 3</fullName>
    </submittedName>
</protein>